<evidence type="ECO:0000259" key="2">
    <source>
        <dbReference type="Pfam" id="PF17288"/>
    </source>
</evidence>
<protein>
    <recommendedName>
        <fullName evidence="4">Phage terminase large subunit C-terminal domain-containing protein</fullName>
    </recommendedName>
</protein>
<reference evidence="3" key="1">
    <citation type="journal article" date="2015" name="Nature">
        <title>Complex archaea that bridge the gap between prokaryotes and eukaryotes.</title>
        <authorList>
            <person name="Spang A."/>
            <person name="Saw J.H."/>
            <person name="Jorgensen S.L."/>
            <person name="Zaremba-Niedzwiedzka K."/>
            <person name="Martijn J."/>
            <person name="Lind A.E."/>
            <person name="van Eijk R."/>
            <person name="Schleper C."/>
            <person name="Guy L."/>
            <person name="Ettema T.J."/>
        </authorList>
    </citation>
    <scope>NUCLEOTIDE SEQUENCE</scope>
</reference>
<dbReference type="Gene3D" id="3.40.50.300">
    <property type="entry name" value="P-loop containing nucleotide triphosphate hydrolases"/>
    <property type="match status" value="1"/>
</dbReference>
<dbReference type="InterPro" id="IPR035412">
    <property type="entry name" value="Terminase_L_N"/>
</dbReference>
<gene>
    <name evidence="3" type="ORF">LCGC14_3109270</name>
</gene>
<evidence type="ECO:0000259" key="1">
    <source>
        <dbReference type="Pfam" id="PF04466"/>
    </source>
</evidence>
<feature type="domain" description="Phage terminase large subunit N-terminal" evidence="1">
    <location>
        <begin position="1"/>
        <end position="107"/>
    </location>
</feature>
<dbReference type="Pfam" id="PF17288">
    <property type="entry name" value="Terminase_3C"/>
    <property type="match status" value="1"/>
</dbReference>
<dbReference type="PANTHER" id="PTHR39184:SF1">
    <property type="entry name" value="PBSX PHAGE TERMINASE LARGE SUBUNIT"/>
    <property type="match status" value="1"/>
</dbReference>
<evidence type="ECO:0008006" key="4">
    <source>
        <dbReference type="Google" id="ProtNLM"/>
    </source>
</evidence>
<feature type="non-terminal residue" evidence="3">
    <location>
        <position position="1"/>
    </location>
</feature>
<dbReference type="Pfam" id="PF04466">
    <property type="entry name" value="Terminase_3"/>
    <property type="match status" value="1"/>
</dbReference>
<dbReference type="InterPro" id="IPR052380">
    <property type="entry name" value="Viral_DNA_packaging_terminase"/>
</dbReference>
<dbReference type="Gene3D" id="3.30.420.280">
    <property type="match status" value="1"/>
</dbReference>
<proteinExistence type="predicted"/>
<name>A0A0F8WUC5_9ZZZZ</name>
<organism evidence="3">
    <name type="scientific">marine sediment metagenome</name>
    <dbReference type="NCBI Taxonomy" id="412755"/>
    <lineage>
        <taxon>unclassified sequences</taxon>
        <taxon>metagenomes</taxon>
        <taxon>ecological metagenomes</taxon>
    </lineage>
</organism>
<feature type="domain" description="Phage terminase large subunit C-terminal" evidence="2">
    <location>
        <begin position="149"/>
        <end position="288"/>
    </location>
</feature>
<comment type="caution">
    <text evidence="3">The sequence shown here is derived from an EMBL/GenBank/DDBJ whole genome shotgun (WGS) entry which is preliminary data.</text>
</comment>
<dbReference type="InterPro" id="IPR027417">
    <property type="entry name" value="P-loop_NTPase"/>
</dbReference>
<sequence length="298" mass="34812">LKSIRPRKGAITDIWVEEATETDSKSIKELYKRQRGGAADVPKRLTMSFNPILQNHWIFHEHFKMVSWADDQTEYTGAELTILKTWYIHNRFLTSGDIDDLENEQDEYFKEVYTYGNWGVLGNVIFKNWRVEDLTQMRDQFTNYRHGGDFGFSSDPAAIVVTHYDKSHKTIYIYKELYERGLTNDLLADETKEMIGTDHIVWDSAEPKSIAELMKYGVTARGAGKGKDSVLHGIQWLQQQKIVIDKSCINARNEFMQYQWKEDKDGNAIRQPVDKNNHIIDALRYAYERDAIATWYYA</sequence>
<dbReference type="PANTHER" id="PTHR39184">
    <property type="match status" value="1"/>
</dbReference>
<accession>A0A0F8WUC5</accession>
<dbReference type="InterPro" id="IPR035413">
    <property type="entry name" value="Terminase_L_C"/>
</dbReference>
<evidence type="ECO:0000313" key="3">
    <source>
        <dbReference type="EMBL" id="KKK52005.1"/>
    </source>
</evidence>
<dbReference type="AlphaFoldDB" id="A0A0F8WUC5"/>
<dbReference type="EMBL" id="LAZR01067233">
    <property type="protein sequence ID" value="KKK52005.1"/>
    <property type="molecule type" value="Genomic_DNA"/>
</dbReference>